<dbReference type="SUPFAM" id="SSF52833">
    <property type="entry name" value="Thioredoxin-like"/>
    <property type="match status" value="1"/>
</dbReference>
<evidence type="ECO:0000256" key="1">
    <source>
        <dbReference type="ARBA" id="ARBA00023284"/>
    </source>
</evidence>
<accession>A0A023FDL5</accession>
<reference evidence="2" key="1">
    <citation type="submission" date="2014-03" db="EMBL/GenBank/DDBJ databases">
        <title>The sialotranscriptome of Amblyomma triste, Amblyomma parvum and Amblyomma cajennense ticks, uncovered by 454-based RNA-seq.</title>
        <authorList>
            <person name="Garcia G.R."/>
            <person name="Gardinassi L.G."/>
            <person name="Ribeiro J.M."/>
            <person name="Anatriello E."/>
            <person name="Ferreira B.R."/>
            <person name="Moreira H.N."/>
            <person name="Mafra C."/>
            <person name="Olegario M.M."/>
            <person name="Szabo P.J."/>
            <person name="Miranda-Santos I.K."/>
            <person name="Maruyama S.R."/>
        </authorList>
    </citation>
    <scope>NUCLEOTIDE SEQUENCE</scope>
    <source>
        <strain evidence="2">Uberlandia</strain>
        <tissue evidence="2">Salivary glands</tissue>
    </source>
</reference>
<protein>
    <submittedName>
        <fullName evidence="2">Putative selenoprotein w 2a</fullName>
    </submittedName>
</protein>
<dbReference type="InterPro" id="IPR011893">
    <property type="entry name" value="Selenoprotein_Rdx-typ"/>
</dbReference>
<dbReference type="AlphaFoldDB" id="A0A023FDL5"/>
<evidence type="ECO:0000313" key="2">
    <source>
        <dbReference type="EMBL" id="JAC19420.1"/>
    </source>
</evidence>
<dbReference type="EMBL" id="GBBK01005062">
    <property type="protein sequence ID" value="JAC19420.1"/>
    <property type="molecule type" value="mRNA"/>
</dbReference>
<dbReference type="Gene3D" id="3.40.30.10">
    <property type="entry name" value="Glutaredoxin"/>
    <property type="match status" value="1"/>
</dbReference>
<keyword evidence="1" id="KW-0676">Redox-active center</keyword>
<organism evidence="2">
    <name type="scientific">Amblyomma cajennense</name>
    <name type="common">Cayenne tick</name>
    <name type="synonym">Acarus cajennensis</name>
    <dbReference type="NCBI Taxonomy" id="34607"/>
    <lineage>
        <taxon>Eukaryota</taxon>
        <taxon>Metazoa</taxon>
        <taxon>Ecdysozoa</taxon>
        <taxon>Arthropoda</taxon>
        <taxon>Chelicerata</taxon>
        <taxon>Arachnida</taxon>
        <taxon>Acari</taxon>
        <taxon>Parasitiformes</taxon>
        <taxon>Ixodida</taxon>
        <taxon>Ixodoidea</taxon>
        <taxon>Ixodidae</taxon>
        <taxon>Amblyomminae</taxon>
        <taxon>Amblyomma</taxon>
    </lineage>
</organism>
<sequence>MRLRPRFEDLKRRILAKVPHATVTGATGRTRSFEVEINGVAVYSKLKNDRFPNFEEVVTRVLEASEGKPVQPVTGTQ</sequence>
<proteinExistence type="evidence at transcript level"/>
<name>A0A023FDL5_AMBCJ</name>
<dbReference type="NCBIfam" id="TIGR02174">
    <property type="entry name" value="CXXU_selWTH"/>
    <property type="match status" value="1"/>
</dbReference>
<dbReference type="Pfam" id="PF10262">
    <property type="entry name" value="Rdx"/>
    <property type="match status" value="1"/>
</dbReference>
<dbReference type="InterPro" id="IPR036249">
    <property type="entry name" value="Thioredoxin-like_sf"/>
</dbReference>